<sequence>MAENLQGDQPTKEVVQIPRELPFIYRWVTNDVLGTPSALDQEYLDELKLTGVLFGGGTWSGDTGWKLPAVGSGCASLTSITQPFLIATSPQSSLRGPVATPSKCMVINSLLRVGDQVLGVASGSGGRYFKIFPVGDHRPFWLSLEGDGRFPSYWSDQAGLRLFRPHISGLMPTSVIRGNGRKRCHLVSPPTRARPSMSGPRSKSRARSPPVAAKIRVVPEGESSSGVGKEVDQLVDISSPLREEELVHASPSPKKRVAEGGLAGTERPRVSEKGPREFSAMDRSFDPSHFIGSHLLGPQASETLRDYDQVESVRWAEWAMLRSATILKPIEPRLTVAGEVGHHNEKLQGDLKVLNLQKVILEEQKAEAVATQLKAEEDLRLAKAALEAFKKEKDEEVGRLKRRELEIISEGERLCGLVAEERVHADLSEVSVSEL</sequence>
<gene>
    <name evidence="3" type="ORF">PIB30_064400</name>
</gene>
<feature type="compositionally biased region" description="Basic and acidic residues" evidence="2">
    <location>
        <begin position="266"/>
        <end position="276"/>
    </location>
</feature>
<feature type="coiled-coil region" evidence="1">
    <location>
        <begin position="344"/>
        <end position="392"/>
    </location>
</feature>
<comment type="caution">
    <text evidence="3">The sequence shown here is derived from an EMBL/GenBank/DDBJ whole genome shotgun (WGS) entry which is preliminary data.</text>
</comment>
<dbReference type="EMBL" id="JASCZI010121456">
    <property type="protein sequence ID" value="MED6161828.1"/>
    <property type="molecule type" value="Genomic_DNA"/>
</dbReference>
<keyword evidence="4" id="KW-1185">Reference proteome</keyword>
<evidence type="ECO:0000313" key="4">
    <source>
        <dbReference type="Proteomes" id="UP001341840"/>
    </source>
</evidence>
<protein>
    <submittedName>
        <fullName evidence="3">Uncharacterized protein</fullName>
    </submittedName>
</protein>
<feature type="region of interest" description="Disordered" evidence="2">
    <location>
        <begin position="243"/>
        <end position="276"/>
    </location>
</feature>
<evidence type="ECO:0000256" key="2">
    <source>
        <dbReference type="SAM" id="MobiDB-lite"/>
    </source>
</evidence>
<dbReference type="Proteomes" id="UP001341840">
    <property type="component" value="Unassembled WGS sequence"/>
</dbReference>
<name>A0ABU6UP69_9FABA</name>
<evidence type="ECO:0000256" key="1">
    <source>
        <dbReference type="SAM" id="Coils"/>
    </source>
</evidence>
<accession>A0ABU6UP69</accession>
<reference evidence="3 4" key="1">
    <citation type="journal article" date="2023" name="Plants (Basel)">
        <title>Bridging the Gap: Combining Genomics and Transcriptomics Approaches to Understand Stylosanthes scabra, an Orphan Legume from the Brazilian Caatinga.</title>
        <authorList>
            <person name="Ferreira-Neto J.R.C."/>
            <person name="da Silva M.D."/>
            <person name="Binneck E."/>
            <person name="de Melo N.F."/>
            <person name="da Silva R.H."/>
            <person name="de Melo A.L.T.M."/>
            <person name="Pandolfi V."/>
            <person name="Bustamante F.O."/>
            <person name="Brasileiro-Vidal A.C."/>
            <person name="Benko-Iseppon A.M."/>
        </authorList>
    </citation>
    <scope>NUCLEOTIDE SEQUENCE [LARGE SCALE GENOMIC DNA]</scope>
    <source>
        <tissue evidence="3">Leaves</tissue>
    </source>
</reference>
<keyword evidence="1" id="KW-0175">Coiled coil</keyword>
<evidence type="ECO:0000313" key="3">
    <source>
        <dbReference type="EMBL" id="MED6161828.1"/>
    </source>
</evidence>
<organism evidence="3 4">
    <name type="scientific">Stylosanthes scabra</name>
    <dbReference type="NCBI Taxonomy" id="79078"/>
    <lineage>
        <taxon>Eukaryota</taxon>
        <taxon>Viridiplantae</taxon>
        <taxon>Streptophyta</taxon>
        <taxon>Embryophyta</taxon>
        <taxon>Tracheophyta</taxon>
        <taxon>Spermatophyta</taxon>
        <taxon>Magnoliopsida</taxon>
        <taxon>eudicotyledons</taxon>
        <taxon>Gunneridae</taxon>
        <taxon>Pentapetalae</taxon>
        <taxon>rosids</taxon>
        <taxon>fabids</taxon>
        <taxon>Fabales</taxon>
        <taxon>Fabaceae</taxon>
        <taxon>Papilionoideae</taxon>
        <taxon>50 kb inversion clade</taxon>
        <taxon>dalbergioids sensu lato</taxon>
        <taxon>Dalbergieae</taxon>
        <taxon>Pterocarpus clade</taxon>
        <taxon>Stylosanthes</taxon>
    </lineage>
</organism>
<proteinExistence type="predicted"/>
<feature type="region of interest" description="Disordered" evidence="2">
    <location>
        <begin position="181"/>
        <end position="213"/>
    </location>
</feature>